<dbReference type="AlphaFoldDB" id="D6SPG9"/>
<dbReference type="Gene3D" id="3.40.50.150">
    <property type="entry name" value="Vaccinia Virus protein VP39"/>
    <property type="match status" value="1"/>
</dbReference>
<name>D6SPG9_9BACT</name>
<dbReference type="GO" id="GO:0003755">
    <property type="term" value="F:peptidyl-prolyl cis-trans isomerase activity"/>
    <property type="evidence" value="ECO:0007669"/>
    <property type="project" value="InterPro"/>
</dbReference>
<dbReference type="InterPro" id="IPR013216">
    <property type="entry name" value="Methyltransf_11"/>
</dbReference>
<keyword evidence="2" id="KW-0808">Transferase</keyword>
<dbReference type="PANTHER" id="PTHR43036">
    <property type="entry name" value="OSJNBB0011N17.9 PROTEIN"/>
    <property type="match status" value="1"/>
</dbReference>
<dbReference type="Gene3D" id="3.10.50.40">
    <property type="match status" value="1"/>
</dbReference>
<reference evidence="2" key="1">
    <citation type="submission" date="2010-05" db="EMBL/GenBank/DDBJ databases">
        <title>The draft genome of Desulfonatronospira thiodismutans ASO3-1.</title>
        <authorList>
            <consortium name="US DOE Joint Genome Institute (JGI-PGF)"/>
            <person name="Lucas S."/>
            <person name="Copeland A."/>
            <person name="Lapidus A."/>
            <person name="Cheng J.-F."/>
            <person name="Bruce D."/>
            <person name="Goodwin L."/>
            <person name="Pitluck S."/>
            <person name="Chertkov O."/>
            <person name="Brettin T."/>
            <person name="Detter J.C."/>
            <person name="Han C."/>
            <person name="Land M.L."/>
            <person name="Hauser L."/>
            <person name="Kyrpides N."/>
            <person name="Mikhailova N."/>
            <person name="Muyzer G."/>
            <person name="Woyke T."/>
        </authorList>
    </citation>
    <scope>NUCLEOTIDE SEQUENCE [LARGE SCALE GENOMIC DNA]</scope>
    <source>
        <strain evidence="2">ASO3-1</strain>
    </source>
</reference>
<dbReference type="eggNOG" id="COG2226">
    <property type="taxonomic scope" value="Bacteria"/>
</dbReference>
<organism evidence="2 3">
    <name type="scientific">Desulfonatronospira thiodismutans ASO3-1</name>
    <dbReference type="NCBI Taxonomy" id="555779"/>
    <lineage>
        <taxon>Bacteria</taxon>
        <taxon>Pseudomonadati</taxon>
        <taxon>Thermodesulfobacteriota</taxon>
        <taxon>Desulfovibrionia</taxon>
        <taxon>Desulfovibrionales</taxon>
        <taxon>Desulfonatronovibrionaceae</taxon>
        <taxon>Desulfonatronospira</taxon>
    </lineage>
</organism>
<dbReference type="PANTHER" id="PTHR43036:SF2">
    <property type="entry name" value="OS04G0481300 PROTEIN"/>
    <property type="match status" value="1"/>
</dbReference>
<evidence type="ECO:0000259" key="1">
    <source>
        <dbReference type="Pfam" id="PF08241"/>
    </source>
</evidence>
<proteinExistence type="predicted"/>
<evidence type="ECO:0000313" key="3">
    <source>
        <dbReference type="Proteomes" id="UP000005496"/>
    </source>
</evidence>
<dbReference type="SUPFAM" id="SSF53335">
    <property type="entry name" value="S-adenosyl-L-methionine-dependent methyltransferases"/>
    <property type="match status" value="1"/>
</dbReference>
<keyword evidence="2" id="KW-0489">Methyltransferase</keyword>
<gene>
    <name evidence="2" type="ORF">Dthio_PD2017</name>
</gene>
<dbReference type="Proteomes" id="UP000005496">
    <property type="component" value="Unassembled WGS sequence"/>
</dbReference>
<dbReference type="GO" id="GO:0008757">
    <property type="term" value="F:S-adenosylmethionine-dependent methyltransferase activity"/>
    <property type="evidence" value="ECO:0007669"/>
    <property type="project" value="InterPro"/>
</dbReference>
<accession>D6SPG9</accession>
<dbReference type="eggNOG" id="COG1047">
    <property type="taxonomic scope" value="Bacteria"/>
</dbReference>
<dbReference type="OrthoDB" id="529208at2"/>
<evidence type="ECO:0000313" key="2">
    <source>
        <dbReference type="EMBL" id="EFI34645.1"/>
    </source>
</evidence>
<dbReference type="RefSeq" id="WP_008869965.1">
    <property type="nucleotide sequence ID" value="NZ_ACJN02000002.1"/>
</dbReference>
<dbReference type="InterPro" id="IPR029063">
    <property type="entry name" value="SAM-dependent_MTases_sf"/>
</dbReference>
<feature type="domain" description="Methyltransferase type 11" evidence="1">
    <location>
        <begin position="254"/>
        <end position="326"/>
    </location>
</feature>
<keyword evidence="3" id="KW-1185">Reference proteome</keyword>
<comment type="caution">
    <text evidence="2">The sequence shown here is derived from an EMBL/GenBank/DDBJ whole genome shotgun (WGS) entry which is preliminary data.</text>
</comment>
<protein>
    <submittedName>
        <fullName evidence="2">Methyltransferase type 11</fullName>
    </submittedName>
</protein>
<dbReference type="GO" id="GO:0032259">
    <property type="term" value="P:methylation"/>
    <property type="evidence" value="ECO:0007669"/>
    <property type="project" value="UniProtKB-KW"/>
</dbReference>
<dbReference type="CDD" id="cd02440">
    <property type="entry name" value="AdoMet_MTases"/>
    <property type="match status" value="1"/>
</dbReference>
<dbReference type="EMBL" id="ACJN02000002">
    <property type="protein sequence ID" value="EFI34645.1"/>
    <property type="molecule type" value="Genomic_DNA"/>
</dbReference>
<dbReference type="InterPro" id="IPR046357">
    <property type="entry name" value="PPIase_dom_sf"/>
</dbReference>
<sequence length="401" mass="45724">MKRLDMDCLAAINFEIRWSSPEAVHREHFMARKANMWRDIFPADLKEALMGQPAGGEAVVSCRPGEAVPARSGQDILSTRPQNFMRREFLGRYVEPARGRFYPRGMLAGAGFFSTDMRPCRITALDEKELRVDCAHPLSDYNVEVRARLEDLATKECEIGGRMNHWMEEILGSGPGMQARTGNAPTQFAHAHGFERNDSMDDARFYSSPRFIDHIDARARGFLAGEYARELEPDMKVLDLMSSVTSHVPQDMQLQVTGLGLNPEEMQANPVLDSHVVHDLNRYQELPFNDESYDAVLCSLSVEYLTSPWAVAREVARVLRSGGIFMAGFSNRWFPPKVVRLWQELHEFERSGFVLDLLLQTNSFKDLESISIRNWWRPEDDPHTGQTWVSDPVYVVKGRKI</sequence>
<dbReference type="Pfam" id="PF08241">
    <property type="entry name" value="Methyltransf_11"/>
    <property type="match status" value="1"/>
</dbReference>